<dbReference type="GO" id="GO:0009072">
    <property type="term" value="P:aromatic amino acid metabolic process"/>
    <property type="evidence" value="ECO:0007669"/>
    <property type="project" value="InterPro"/>
</dbReference>
<comment type="similarity">
    <text evidence="1 8">Belongs to the 4HPPD family.</text>
</comment>
<dbReference type="PANTHER" id="PTHR11959">
    <property type="entry name" value="4-HYDROXYPHENYLPYRUVATE DIOXYGENASE"/>
    <property type="match status" value="1"/>
</dbReference>
<dbReference type="PANTHER" id="PTHR11959:SF10">
    <property type="entry name" value="4-HYDROXYPHENYLPYRUVATE DIOXYGENASE-LIKE PROTEIN"/>
    <property type="match status" value="1"/>
</dbReference>
<reference evidence="11" key="1">
    <citation type="submission" date="2021-02" db="EMBL/GenBank/DDBJ databases">
        <title>Comparative genomics reveals that relaxation of natural selection precedes convergent phenotypic evolution of cavefish.</title>
        <authorList>
            <person name="Peng Z."/>
        </authorList>
    </citation>
    <scope>NUCLEOTIDE SEQUENCE</scope>
    <source>
        <tissue evidence="11">Muscle</tissue>
    </source>
</reference>
<evidence type="ECO:0000256" key="7">
    <source>
        <dbReference type="ARBA" id="ARBA00048047"/>
    </source>
</evidence>
<evidence type="ECO:0000256" key="1">
    <source>
        <dbReference type="ARBA" id="ARBA00005877"/>
    </source>
</evidence>
<keyword evidence="11" id="KW-0223">Dioxygenase</keyword>
<dbReference type="InterPro" id="IPR005956">
    <property type="entry name" value="4OHPhenylPyrv_dOase"/>
</dbReference>
<comment type="caution">
    <text evidence="11">The sequence shown here is derived from an EMBL/GenBank/DDBJ whole genome shotgun (WGS) entry which is preliminary data.</text>
</comment>
<dbReference type="Gene3D" id="3.10.180.10">
    <property type="entry name" value="2,3-Dihydroxybiphenyl 1,2-Dioxygenase, domain 1"/>
    <property type="match status" value="2"/>
</dbReference>
<comment type="cofactor">
    <cofactor evidence="9">
        <name>Fe cation</name>
        <dbReference type="ChEBI" id="CHEBI:24875"/>
    </cofactor>
    <text evidence="9">Binds 1 Fe cation per subunit.</text>
</comment>
<evidence type="ECO:0000259" key="10">
    <source>
        <dbReference type="PROSITE" id="PS51819"/>
    </source>
</evidence>
<proteinExistence type="inferred from homology"/>
<evidence type="ECO:0000256" key="5">
    <source>
        <dbReference type="ARBA" id="ARBA00023004"/>
    </source>
</evidence>
<dbReference type="InterPro" id="IPR041735">
    <property type="entry name" value="4OHPhenylPyrv_dOase_C"/>
</dbReference>
<dbReference type="InterPro" id="IPR037523">
    <property type="entry name" value="VOC_core"/>
</dbReference>
<feature type="binding site" evidence="9">
    <location>
        <position position="190"/>
    </location>
    <ligand>
        <name>Fe cation</name>
        <dbReference type="ChEBI" id="CHEBI:24875"/>
    </ligand>
</feature>
<dbReference type="CDD" id="cd08342">
    <property type="entry name" value="HPPD_N_like"/>
    <property type="match status" value="1"/>
</dbReference>
<feature type="binding site" evidence="9">
    <location>
        <position position="293"/>
    </location>
    <ligand>
        <name>Fe cation</name>
        <dbReference type="ChEBI" id="CHEBI:24875"/>
    </ligand>
</feature>
<comment type="function">
    <text evidence="6">Catalyzes the conversion of 4-hydroxyphenylpyruvic acid to homogentisic acid, one of the steps in tyrosine catabolism.</text>
</comment>
<evidence type="ECO:0000256" key="8">
    <source>
        <dbReference type="PIRNR" id="PIRNR009283"/>
    </source>
</evidence>
<keyword evidence="3 9" id="KW-0479">Metal-binding</keyword>
<evidence type="ECO:0000256" key="4">
    <source>
        <dbReference type="ARBA" id="ARBA00022737"/>
    </source>
</evidence>
<dbReference type="PIRSF" id="PIRSF009283">
    <property type="entry name" value="HPP_dOase"/>
    <property type="match status" value="1"/>
</dbReference>
<comment type="catalytic activity">
    <reaction evidence="7">
        <text>3-(4-hydroxyphenyl)pyruvate + O2 = homogentisate + CO2</text>
        <dbReference type="Rhea" id="RHEA:16189"/>
        <dbReference type="ChEBI" id="CHEBI:15379"/>
        <dbReference type="ChEBI" id="CHEBI:16169"/>
        <dbReference type="ChEBI" id="CHEBI:16526"/>
        <dbReference type="ChEBI" id="CHEBI:36242"/>
        <dbReference type="EC" id="1.13.11.27"/>
    </reaction>
    <physiologicalReaction direction="left-to-right" evidence="7">
        <dbReference type="Rhea" id="RHEA:16190"/>
    </physiologicalReaction>
</comment>
<protein>
    <recommendedName>
        <fullName evidence="2 8">4-hydroxyphenylpyruvate dioxygenase</fullName>
    </recommendedName>
</protein>
<evidence type="ECO:0000313" key="12">
    <source>
        <dbReference type="Proteomes" id="UP001059041"/>
    </source>
</evidence>
<dbReference type="EMBL" id="JAFHDT010000018">
    <property type="protein sequence ID" value="KAI7796887.1"/>
    <property type="molecule type" value="Genomic_DNA"/>
</dbReference>
<dbReference type="CDD" id="cd07250">
    <property type="entry name" value="HPPD_C_like"/>
    <property type="match status" value="1"/>
</dbReference>
<dbReference type="InterPro" id="IPR041736">
    <property type="entry name" value="4OHPhenylPyrv_dOase_N"/>
</dbReference>
<keyword evidence="5 9" id="KW-0408">Iron</keyword>
<accession>A0A9W7TGH4</accession>
<feature type="domain" description="VOC" evidence="10">
    <location>
        <begin position="7"/>
        <end position="158"/>
    </location>
</feature>
<evidence type="ECO:0000256" key="6">
    <source>
        <dbReference type="ARBA" id="ARBA00033727"/>
    </source>
</evidence>
<dbReference type="GO" id="GO:0046872">
    <property type="term" value="F:metal ion binding"/>
    <property type="evidence" value="ECO:0007669"/>
    <property type="project" value="UniProtKB-KW"/>
</dbReference>
<gene>
    <name evidence="11" type="ORF">IRJ41_008667</name>
</gene>
<dbReference type="GO" id="GO:0003868">
    <property type="term" value="F:4-hydroxyphenylpyruvate dioxygenase activity"/>
    <property type="evidence" value="ECO:0007669"/>
    <property type="project" value="UniProtKB-EC"/>
</dbReference>
<keyword evidence="11" id="KW-0560">Oxidoreductase</keyword>
<feature type="domain" description="VOC" evidence="10">
    <location>
        <begin position="187"/>
        <end position="358"/>
    </location>
</feature>
<keyword evidence="4" id="KW-0677">Repeat</keyword>
<name>A0A9W7TGH4_TRIRA</name>
<feature type="binding site" evidence="9">
    <location>
        <position position="394"/>
    </location>
    <ligand>
        <name>Fe cation</name>
        <dbReference type="ChEBI" id="CHEBI:24875"/>
    </ligand>
</feature>
<evidence type="ECO:0000256" key="9">
    <source>
        <dbReference type="PIRSR" id="PIRSR009283-1"/>
    </source>
</evidence>
<keyword evidence="12" id="KW-1185">Reference proteome</keyword>
<dbReference type="SUPFAM" id="SSF54593">
    <property type="entry name" value="Glyoxalase/Bleomycin resistance protein/Dihydroxybiphenyl dioxygenase"/>
    <property type="match status" value="1"/>
</dbReference>
<organism evidence="11 12">
    <name type="scientific">Triplophysa rosa</name>
    <name type="common">Cave loach</name>
    <dbReference type="NCBI Taxonomy" id="992332"/>
    <lineage>
        <taxon>Eukaryota</taxon>
        <taxon>Metazoa</taxon>
        <taxon>Chordata</taxon>
        <taxon>Craniata</taxon>
        <taxon>Vertebrata</taxon>
        <taxon>Euteleostomi</taxon>
        <taxon>Actinopterygii</taxon>
        <taxon>Neopterygii</taxon>
        <taxon>Teleostei</taxon>
        <taxon>Ostariophysi</taxon>
        <taxon>Cypriniformes</taxon>
        <taxon>Nemacheilidae</taxon>
        <taxon>Triplophysa</taxon>
    </lineage>
</organism>
<dbReference type="Pfam" id="PF00903">
    <property type="entry name" value="Glyoxalase"/>
    <property type="match status" value="1"/>
</dbReference>
<evidence type="ECO:0000256" key="3">
    <source>
        <dbReference type="ARBA" id="ARBA00022723"/>
    </source>
</evidence>
<dbReference type="InterPro" id="IPR004360">
    <property type="entry name" value="Glyas_Fos-R_dOase_dom"/>
</dbReference>
<dbReference type="OrthoDB" id="414569at2759"/>
<dbReference type="AlphaFoldDB" id="A0A9W7TGH4"/>
<dbReference type="Proteomes" id="UP001059041">
    <property type="component" value="Linkage Group LG18"/>
</dbReference>
<evidence type="ECO:0000256" key="2">
    <source>
        <dbReference type="ARBA" id="ARBA00018452"/>
    </source>
</evidence>
<dbReference type="InterPro" id="IPR029068">
    <property type="entry name" value="Glyas_Bleomycin-R_OHBP_Dase"/>
</dbReference>
<evidence type="ECO:0000313" key="11">
    <source>
        <dbReference type="EMBL" id="KAI7796887.1"/>
    </source>
</evidence>
<sequence length="440" mass="49870">MAAYLNRLHHISLRVSNVDKVAHELVSRFQFRVFAARLTDRAKQLAVRRGSAVFVVNERARGAPQRLTGHESRVWSPVAGKHHQHFRNLYGAHAHYPVDTVSNVCFEVSDVESSSRALRDRGCEFLLPPTEVYDDSGTVTYSIVRSVVGNVCHTLVDTSRYRGVFLPGFCPVGTEDSDSDRSCPITHFDHITYACTRRSSADITRWYEKNFGFQRFFISRNEDVEDGYVLNHNGIGLRLTAMQYWKCSASGVKLHRDQKETDCKFVMAESLPEQGSNQVDTFLDEHRGAGIQHIGLYTEDIVATARTLSRAGVRFFSPPPTYYTESNENERSCCVCVQVGKQQEIREAGHDPHMLSPYGILLDTDVHAHNSPSQRYLLQVFTKPIFEEDTFFLELIERRGATGFGEGNIRALWRSVQAYMNEEQECGQSDCKNTQSGQHS</sequence>
<dbReference type="PROSITE" id="PS51819">
    <property type="entry name" value="VOC"/>
    <property type="match status" value="2"/>
</dbReference>